<keyword evidence="1" id="KW-0472">Membrane</keyword>
<proteinExistence type="predicted"/>
<keyword evidence="1" id="KW-0812">Transmembrane</keyword>
<dbReference type="AlphaFoldDB" id="A0A1F6CQI7"/>
<sequence>MSDIPTENVLDLRTHITQAPERAWRSMLLGHWWKALLLVNIFVLAFLFFGIISAILWSVFFAFVFYRWDTRIIGSFAILALTACPILLALEEKAFAEQMAVYAYYFLVMTVLLQIIEFKFRPEGIEKPKLLSQGKVLDLRTPKRGNS</sequence>
<reference evidence="2 3" key="1">
    <citation type="journal article" date="2016" name="Nat. Commun.">
        <title>Thousands of microbial genomes shed light on interconnected biogeochemical processes in an aquifer system.</title>
        <authorList>
            <person name="Anantharaman K."/>
            <person name="Brown C.T."/>
            <person name="Hug L.A."/>
            <person name="Sharon I."/>
            <person name="Castelle C.J."/>
            <person name="Probst A.J."/>
            <person name="Thomas B.C."/>
            <person name="Singh A."/>
            <person name="Wilkins M.J."/>
            <person name="Karaoz U."/>
            <person name="Brodie E.L."/>
            <person name="Williams K.H."/>
            <person name="Hubbard S.S."/>
            <person name="Banfield J.F."/>
        </authorList>
    </citation>
    <scope>NUCLEOTIDE SEQUENCE [LARGE SCALE GENOMIC DNA]</scope>
</reference>
<protein>
    <submittedName>
        <fullName evidence="2">Uncharacterized protein</fullName>
    </submittedName>
</protein>
<gene>
    <name evidence="2" type="ORF">A2704_03440</name>
</gene>
<organism evidence="2 3">
    <name type="scientific">Candidatus Kaiserbacteria bacterium RIFCSPHIGHO2_01_FULL_54_36b</name>
    <dbReference type="NCBI Taxonomy" id="1798483"/>
    <lineage>
        <taxon>Bacteria</taxon>
        <taxon>Candidatus Kaiseribacteriota</taxon>
    </lineage>
</organism>
<dbReference type="EMBL" id="MFKW01000029">
    <property type="protein sequence ID" value="OGG51395.1"/>
    <property type="molecule type" value="Genomic_DNA"/>
</dbReference>
<evidence type="ECO:0000313" key="2">
    <source>
        <dbReference type="EMBL" id="OGG51395.1"/>
    </source>
</evidence>
<name>A0A1F6CQI7_9BACT</name>
<feature type="transmembrane region" description="Helical" evidence="1">
    <location>
        <begin position="35"/>
        <end position="65"/>
    </location>
</feature>
<feature type="transmembrane region" description="Helical" evidence="1">
    <location>
        <begin position="102"/>
        <end position="120"/>
    </location>
</feature>
<dbReference type="Proteomes" id="UP000176445">
    <property type="component" value="Unassembled WGS sequence"/>
</dbReference>
<evidence type="ECO:0000256" key="1">
    <source>
        <dbReference type="SAM" id="Phobius"/>
    </source>
</evidence>
<accession>A0A1F6CQI7</accession>
<comment type="caution">
    <text evidence="2">The sequence shown here is derived from an EMBL/GenBank/DDBJ whole genome shotgun (WGS) entry which is preliminary data.</text>
</comment>
<evidence type="ECO:0000313" key="3">
    <source>
        <dbReference type="Proteomes" id="UP000176445"/>
    </source>
</evidence>
<keyword evidence="1" id="KW-1133">Transmembrane helix</keyword>
<feature type="transmembrane region" description="Helical" evidence="1">
    <location>
        <begin position="72"/>
        <end position="90"/>
    </location>
</feature>